<evidence type="ECO:0000256" key="6">
    <source>
        <dbReference type="PIRSR" id="PIRSR000137-1"/>
    </source>
</evidence>
<evidence type="ECO:0000313" key="10">
    <source>
        <dbReference type="EMBL" id="KDQ57238.1"/>
    </source>
</evidence>
<dbReference type="InParanoid" id="A0A067PQZ5"/>
<keyword evidence="4 7" id="KW-0274">FAD</keyword>
<feature type="binding site" evidence="7">
    <location>
        <position position="284"/>
    </location>
    <ligand>
        <name>FAD</name>
        <dbReference type="ChEBI" id="CHEBI:57692"/>
    </ligand>
</feature>
<feature type="signal peptide" evidence="8">
    <location>
        <begin position="1"/>
        <end position="19"/>
    </location>
</feature>
<dbReference type="Proteomes" id="UP000027265">
    <property type="component" value="Unassembled WGS sequence"/>
</dbReference>
<dbReference type="InterPro" id="IPR000172">
    <property type="entry name" value="GMC_OxRdtase_N"/>
</dbReference>
<dbReference type="STRING" id="933084.A0A067PQZ5"/>
<dbReference type="PANTHER" id="PTHR11552">
    <property type="entry name" value="GLUCOSE-METHANOL-CHOLINE GMC OXIDOREDUCTASE"/>
    <property type="match status" value="1"/>
</dbReference>
<dbReference type="EMBL" id="KL197720">
    <property type="protein sequence ID" value="KDQ57238.1"/>
    <property type="molecule type" value="Genomic_DNA"/>
</dbReference>
<comment type="cofactor">
    <cofactor evidence="1 7">
        <name>FAD</name>
        <dbReference type="ChEBI" id="CHEBI:57692"/>
    </cofactor>
</comment>
<dbReference type="SUPFAM" id="SSF54373">
    <property type="entry name" value="FAD-linked reductases, C-terminal domain"/>
    <property type="match status" value="1"/>
</dbReference>
<dbReference type="OrthoDB" id="269227at2759"/>
<dbReference type="InterPro" id="IPR036188">
    <property type="entry name" value="FAD/NAD-bd_sf"/>
</dbReference>
<dbReference type="HOGENOM" id="CLU_002865_6_0_1"/>
<dbReference type="InterPro" id="IPR007867">
    <property type="entry name" value="GMC_OxRtase_C"/>
</dbReference>
<feature type="active site" description="Proton donor" evidence="6">
    <location>
        <position position="571"/>
    </location>
</feature>
<keyword evidence="3" id="KW-0285">Flavoprotein</keyword>
<dbReference type="GO" id="GO:0016614">
    <property type="term" value="F:oxidoreductase activity, acting on CH-OH group of donors"/>
    <property type="evidence" value="ECO:0007669"/>
    <property type="project" value="InterPro"/>
</dbReference>
<dbReference type="PROSITE" id="PS00624">
    <property type="entry name" value="GMC_OXRED_2"/>
    <property type="match status" value="1"/>
</dbReference>
<keyword evidence="5" id="KW-0560">Oxidoreductase</keyword>
<accession>A0A067PQZ5</accession>
<protein>
    <submittedName>
        <fullName evidence="10">GMC oxidoreductase</fullName>
    </submittedName>
</protein>
<keyword evidence="8" id="KW-0732">Signal</keyword>
<reference evidence="11" key="1">
    <citation type="journal article" date="2014" name="Proc. Natl. Acad. Sci. U.S.A.">
        <title>Extensive sampling of basidiomycete genomes demonstrates inadequacy of the white-rot/brown-rot paradigm for wood decay fungi.</title>
        <authorList>
            <person name="Riley R."/>
            <person name="Salamov A.A."/>
            <person name="Brown D.W."/>
            <person name="Nagy L.G."/>
            <person name="Floudas D."/>
            <person name="Held B.W."/>
            <person name="Levasseur A."/>
            <person name="Lombard V."/>
            <person name="Morin E."/>
            <person name="Otillar R."/>
            <person name="Lindquist E.A."/>
            <person name="Sun H."/>
            <person name="LaButti K.M."/>
            <person name="Schmutz J."/>
            <person name="Jabbour D."/>
            <person name="Luo H."/>
            <person name="Baker S.E."/>
            <person name="Pisabarro A.G."/>
            <person name="Walton J.D."/>
            <person name="Blanchette R.A."/>
            <person name="Henrissat B."/>
            <person name="Martin F."/>
            <person name="Cullen D."/>
            <person name="Hibbett D.S."/>
            <person name="Grigoriev I.V."/>
        </authorList>
    </citation>
    <scope>NUCLEOTIDE SEQUENCE [LARGE SCALE GENOMIC DNA]</scope>
    <source>
        <strain evidence="11">MUCL 33604</strain>
    </source>
</reference>
<evidence type="ECO:0000256" key="5">
    <source>
        <dbReference type="ARBA" id="ARBA00023002"/>
    </source>
</evidence>
<dbReference type="Gene3D" id="4.10.450.10">
    <property type="entry name" value="Glucose Oxidase, domain 2"/>
    <property type="match status" value="1"/>
</dbReference>
<feature type="active site" description="Proton acceptor" evidence="6">
    <location>
        <position position="614"/>
    </location>
</feature>
<dbReference type="Pfam" id="PF05199">
    <property type="entry name" value="GMC_oxred_C"/>
    <property type="match status" value="1"/>
</dbReference>
<proteinExistence type="inferred from homology"/>
<evidence type="ECO:0000256" key="7">
    <source>
        <dbReference type="PIRSR" id="PIRSR000137-2"/>
    </source>
</evidence>
<organism evidence="10 11">
    <name type="scientific">Jaapia argillacea MUCL 33604</name>
    <dbReference type="NCBI Taxonomy" id="933084"/>
    <lineage>
        <taxon>Eukaryota</taxon>
        <taxon>Fungi</taxon>
        <taxon>Dikarya</taxon>
        <taxon>Basidiomycota</taxon>
        <taxon>Agaricomycotina</taxon>
        <taxon>Agaricomycetes</taxon>
        <taxon>Agaricomycetidae</taxon>
        <taxon>Jaapiales</taxon>
        <taxon>Jaapiaceae</taxon>
        <taxon>Jaapia</taxon>
    </lineage>
</organism>
<dbReference type="InterPro" id="IPR027424">
    <property type="entry name" value="Glucose_Oxidase_domain_2"/>
</dbReference>
<feature type="binding site" evidence="7">
    <location>
        <position position="128"/>
    </location>
    <ligand>
        <name>FAD</name>
        <dbReference type="ChEBI" id="CHEBI:57692"/>
    </ligand>
</feature>
<dbReference type="Pfam" id="PF00732">
    <property type="entry name" value="GMC_oxred_N"/>
    <property type="match status" value="1"/>
</dbReference>
<evidence type="ECO:0000313" key="11">
    <source>
        <dbReference type="Proteomes" id="UP000027265"/>
    </source>
</evidence>
<dbReference type="GO" id="GO:0050660">
    <property type="term" value="F:flavin adenine dinucleotide binding"/>
    <property type="evidence" value="ECO:0007669"/>
    <property type="project" value="InterPro"/>
</dbReference>
<evidence type="ECO:0000256" key="3">
    <source>
        <dbReference type="ARBA" id="ARBA00022630"/>
    </source>
</evidence>
<comment type="similarity">
    <text evidence="2">Belongs to the GMC oxidoreductase family.</text>
</comment>
<dbReference type="PIRSF" id="PIRSF000137">
    <property type="entry name" value="Alcohol_oxidase"/>
    <property type="match status" value="1"/>
</dbReference>
<sequence length="691" mass="71992">MRSVESLAVALSLTSYAFAWTGGHRDLPRGPQKRNIVSNGQIQAEYDFVIAGGGTAGLVLASRLTEDPNLSVLVLEAGDTGDAVANSINIPGNAYYDSLYGTSYDWAYQTVPQPYAGNRPLTWARGKVLGGSSAMNGLYIVRPSEVEVNTWSELIATQDPGIANAWNWENMLAAMKKSETFTAPPAAIQQAGDITYDTSSRGTDGPVQVSYPGYMFPVVGNWTPALTAMDIPASPDAYGGNGWGSFVATSSINPSNFTRSYSRSAYIDPLPPRSNLDILPNAAVTRLIFSNATTTNLTATAVEFGATAAAARQTVNVRKEVILAGGAIGSPNILLHSGVGPEDVLQAAGVAVNVALPGVGQHLQDHLSTEVTFQTTEATAASMHASNSATANTPAFLSFVNSATVYVNISELIADPATFAQQIAGNLTYASTLVPSIYPEVVAGYQAIYNATLNNVFMSPVGQMEILLALTGTGVGAQTIAIQAAHQHPFSHGRVYINSSDPFASPVIDPGYLSHPADIVILREGLKLARTLGGTPPLSAAMGVEASPGPTVQSDADWENWLVTTVGTEFHPSCSCAMLPQNLGGVVDANLKVYGLANVRVVDASVFPMQFSAHLQAPVYALAEQASTIIRSFYNGSAVPWSSSTTTSAAPGATATGQSTTKNGAQSRYASATGLAAIAGAAMAAVIAMVI</sequence>
<dbReference type="PANTHER" id="PTHR11552:SF218">
    <property type="entry name" value="GLUCOSE-METHANOL-CHOLINE OXIDOREDUCTASE N-TERMINAL DOMAIN-CONTAINING PROTEIN"/>
    <property type="match status" value="1"/>
</dbReference>
<evidence type="ECO:0000256" key="2">
    <source>
        <dbReference type="ARBA" id="ARBA00010790"/>
    </source>
</evidence>
<evidence type="ECO:0000256" key="1">
    <source>
        <dbReference type="ARBA" id="ARBA00001974"/>
    </source>
</evidence>
<name>A0A067PQZ5_9AGAM</name>
<dbReference type="InterPro" id="IPR012132">
    <property type="entry name" value="GMC_OxRdtase"/>
</dbReference>
<feature type="chain" id="PRO_5001643354" evidence="8">
    <location>
        <begin position="20"/>
        <end position="691"/>
    </location>
</feature>
<gene>
    <name evidence="10" type="ORF">JAAARDRAFT_289430</name>
</gene>
<feature type="domain" description="Glucose-methanol-choline oxidoreductase N-terminal" evidence="9">
    <location>
        <begin position="326"/>
        <end position="340"/>
    </location>
</feature>
<dbReference type="AlphaFoldDB" id="A0A067PQZ5"/>
<dbReference type="Gene3D" id="3.30.560.10">
    <property type="entry name" value="Glucose Oxidase, domain 3"/>
    <property type="match status" value="1"/>
</dbReference>
<dbReference type="Gene3D" id="3.50.50.60">
    <property type="entry name" value="FAD/NAD(P)-binding domain"/>
    <property type="match status" value="1"/>
</dbReference>
<evidence type="ECO:0000256" key="4">
    <source>
        <dbReference type="ARBA" id="ARBA00022827"/>
    </source>
</evidence>
<keyword evidence="11" id="KW-1185">Reference proteome</keyword>
<evidence type="ECO:0000256" key="8">
    <source>
        <dbReference type="SAM" id="SignalP"/>
    </source>
</evidence>
<evidence type="ECO:0000259" key="9">
    <source>
        <dbReference type="PROSITE" id="PS00624"/>
    </source>
</evidence>
<dbReference type="SUPFAM" id="SSF51905">
    <property type="entry name" value="FAD/NAD(P)-binding domain"/>
    <property type="match status" value="1"/>
</dbReference>